<feature type="compositionally biased region" description="Basic and acidic residues" evidence="1">
    <location>
        <begin position="29"/>
        <end position="47"/>
    </location>
</feature>
<comment type="caution">
    <text evidence="2">The sequence shown here is derived from an EMBL/GenBank/DDBJ whole genome shotgun (WGS) entry which is preliminary data.</text>
</comment>
<organism evidence="2 3">
    <name type="scientific">Mucilaginibacter arboris</name>
    <dbReference type="NCBI Taxonomy" id="2682090"/>
    <lineage>
        <taxon>Bacteria</taxon>
        <taxon>Pseudomonadati</taxon>
        <taxon>Bacteroidota</taxon>
        <taxon>Sphingobacteriia</taxon>
        <taxon>Sphingobacteriales</taxon>
        <taxon>Sphingobacteriaceae</taxon>
        <taxon>Mucilaginibacter</taxon>
    </lineage>
</organism>
<name>A0A7K1SS82_9SPHI</name>
<gene>
    <name evidence="2" type="ORF">GO621_01330</name>
</gene>
<dbReference type="Proteomes" id="UP000462014">
    <property type="component" value="Unassembled WGS sequence"/>
</dbReference>
<accession>A0A7K1SS82</accession>
<evidence type="ECO:0000256" key="1">
    <source>
        <dbReference type="SAM" id="MobiDB-lite"/>
    </source>
</evidence>
<dbReference type="EMBL" id="WPIK01000001">
    <property type="protein sequence ID" value="MVN20176.1"/>
    <property type="molecule type" value="Genomic_DNA"/>
</dbReference>
<evidence type="ECO:0000313" key="2">
    <source>
        <dbReference type="EMBL" id="MVN20176.1"/>
    </source>
</evidence>
<evidence type="ECO:0000313" key="3">
    <source>
        <dbReference type="Proteomes" id="UP000462014"/>
    </source>
</evidence>
<dbReference type="RefSeq" id="WP_157563307.1">
    <property type="nucleotide sequence ID" value="NZ_WPIK01000001.1"/>
</dbReference>
<reference evidence="2 3" key="1">
    <citation type="submission" date="2019-12" db="EMBL/GenBank/DDBJ databases">
        <title>Mucilaginibacter sp. HMF7410 genome sequencing and assembly.</title>
        <authorList>
            <person name="Kang H."/>
            <person name="Cha I."/>
            <person name="Kim H."/>
            <person name="Joh K."/>
        </authorList>
    </citation>
    <scope>NUCLEOTIDE SEQUENCE [LARGE SCALE GENOMIC DNA]</scope>
    <source>
        <strain evidence="2 3">HMF7410</strain>
    </source>
</reference>
<protein>
    <submittedName>
        <fullName evidence="2">Uncharacterized protein</fullName>
    </submittedName>
</protein>
<feature type="region of interest" description="Disordered" evidence="1">
    <location>
        <begin position="1"/>
        <end position="47"/>
    </location>
</feature>
<dbReference type="AlphaFoldDB" id="A0A7K1SS82"/>
<sequence>MGLLAMAAVSSCSVHTREYNRRPPRHDRHHDDHRDGDHRDEHDYRNY</sequence>
<keyword evidence="3" id="KW-1185">Reference proteome</keyword>
<proteinExistence type="predicted"/>